<evidence type="ECO:0000313" key="1">
    <source>
        <dbReference type="EMBL" id="SDB81229.1"/>
    </source>
</evidence>
<dbReference type="EMBL" id="FMYP01000001">
    <property type="protein sequence ID" value="SDB81229.1"/>
    <property type="molecule type" value="Genomic_DNA"/>
</dbReference>
<dbReference type="OrthoDB" id="9812571at2"/>
<proteinExistence type="predicted"/>
<dbReference type="Pfam" id="PF00132">
    <property type="entry name" value="Hexapep"/>
    <property type="match status" value="1"/>
</dbReference>
<dbReference type="InterPro" id="IPR011004">
    <property type="entry name" value="Trimer_LpxA-like_sf"/>
</dbReference>
<dbReference type="AlphaFoldDB" id="A0A1G6GH62"/>
<dbReference type="InterPro" id="IPR001451">
    <property type="entry name" value="Hexapep"/>
</dbReference>
<keyword evidence="2" id="KW-1185">Reference proteome</keyword>
<dbReference type="PANTHER" id="PTHR23416">
    <property type="entry name" value="SIALIC ACID SYNTHASE-RELATED"/>
    <property type="match status" value="1"/>
</dbReference>
<dbReference type="InterPro" id="IPR051159">
    <property type="entry name" value="Hexapeptide_acetyltransf"/>
</dbReference>
<sequence>MITLLFTRTRNAIIAIKSKLFVCWYGSTKNVKIGNQVRFFKKPSIYVTEGSSLYIGDNVILNSDNFRYHLNMHSPCKILIDRSGAEVYIGSNSRIHGSCIHAYKKIVIGKNCLIAANCQIIDGNGHSLSFPDTANRVNTIGNSHAIIIEDNVWLGTNVVVLPGVTIGHGSVISANSVVHKDVPPMVVAGGNPLQIIKSFE</sequence>
<accession>A0A1G6GH62</accession>
<name>A0A1G6GH62_9BACT</name>
<gene>
    <name evidence="1" type="ORF">SAMN05216323_100145</name>
</gene>
<protein>
    <submittedName>
        <fullName evidence="1">Hexapeptide repeat of succinyl-transferase</fullName>
    </submittedName>
</protein>
<evidence type="ECO:0000313" key="2">
    <source>
        <dbReference type="Proteomes" id="UP000199452"/>
    </source>
</evidence>
<dbReference type="SUPFAM" id="SSF51161">
    <property type="entry name" value="Trimeric LpxA-like enzymes"/>
    <property type="match status" value="1"/>
</dbReference>
<reference evidence="1 2" key="1">
    <citation type="submission" date="2016-09" db="EMBL/GenBank/DDBJ databases">
        <authorList>
            <person name="Capua I."/>
            <person name="De Benedictis P."/>
            <person name="Joannis T."/>
            <person name="Lombin L.H."/>
            <person name="Cattoli G."/>
        </authorList>
    </citation>
    <scope>NUCLEOTIDE SEQUENCE [LARGE SCALE GENOMIC DNA]</scope>
    <source>
        <strain evidence="1 2">A7P-90m</strain>
    </source>
</reference>
<dbReference type="PANTHER" id="PTHR23416:SF78">
    <property type="entry name" value="LIPOPOLYSACCHARIDE BIOSYNTHESIS O-ACETYL TRANSFERASE WBBJ-RELATED"/>
    <property type="match status" value="1"/>
</dbReference>
<keyword evidence="1" id="KW-0808">Transferase</keyword>
<dbReference type="Proteomes" id="UP000199452">
    <property type="component" value="Unassembled WGS sequence"/>
</dbReference>
<dbReference type="CDD" id="cd04647">
    <property type="entry name" value="LbH_MAT_like"/>
    <property type="match status" value="1"/>
</dbReference>
<dbReference type="STRING" id="1640674.SAMN05216323_100145"/>
<dbReference type="GO" id="GO:0016740">
    <property type="term" value="F:transferase activity"/>
    <property type="evidence" value="ECO:0007669"/>
    <property type="project" value="UniProtKB-KW"/>
</dbReference>
<dbReference type="Gene3D" id="2.160.10.10">
    <property type="entry name" value="Hexapeptide repeat proteins"/>
    <property type="match status" value="1"/>
</dbReference>
<organism evidence="1 2">
    <name type="scientific">Williamwhitmania taraxaci</name>
    <dbReference type="NCBI Taxonomy" id="1640674"/>
    <lineage>
        <taxon>Bacteria</taxon>
        <taxon>Pseudomonadati</taxon>
        <taxon>Bacteroidota</taxon>
        <taxon>Bacteroidia</taxon>
        <taxon>Bacteroidales</taxon>
        <taxon>Williamwhitmaniaceae</taxon>
        <taxon>Williamwhitmania</taxon>
    </lineage>
</organism>